<evidence type="ECO:0000256" key="4">
    <source>
        <dbReference type="ARBA" id="ARBA00023212"/>
    </source>
</evidence>
<dbReference type="GO" id="GO:0051011">
    <property type="term" value="F:microtubule minus-end binding"/>
    <property type="evidence" value="ECO:0007669"/>
    <property type="project" value="TreeGrafter"/>
</dbReference>
<dbReference type="GeneID" id="88173308"/>
<dbReference type="GO" id="GO:0007020">
    <property type="term" value="P:microtubule nucleation"/>
    <property type="evidence" value="ECO:0007669"/>
    <property type="project" value="InterPro"/>
</dbReference>
<dbReference type="GO" id="GO:0000278">
    <property type="term" value="P:mitotic cell cycle"/>
    <property type="evidence" value="ECO:0007669"/>
    <property type="project" value="TreeGrafter"/>
</dbReference>
<reference evidence="8 9" key="1">
    <citation type="submission" date="2023-10" db="EMBL/GenBank/DDBJ databases">
        <title>Draft Genome Sequence of Candida saopaulonensis from a very Premature Infant with Sepsis.</title>
        <authorList>
            <person name="Ning Y."/>
            <person name="Dai R."/>
            <person name="Xiao M."/>
            <person name="Xu Y."/>
            <person name="Yan Q."/>
            <person name="Zhang L."/>
        </authorList>
    </citation>
    <scope>NUCLEOTIDE SEQUENCE [LARGE SCALE GENOMIC DNA]</scope>
    <source>
        <strain evidence="8 9">19XY460</strain>
    </source>
</reference>
<sequence>MFHQTLAQSERPTTVRLSTSNFFDACTDISWGSSQAKFAPLSDEMDIKTQEALITFDLLHALLGYEGTYIRFSERFNKNVLHDRIHGPDHKVAKHLDVSLKSITKKLLRYGKYHMGLKAFAEMYEHSLFGKVNQRLCWQIRALLAEYSQMVAQQEQSFHRMATFSLRTMDNELSEKFADKLRHMYEIACTVHGITEERNPSFRDASAVPETIALDLAGRGTKFDAFLDSVRSDIMLNGSAEVSSDFEPYSVCKGGLTLRVVQNRLYQFKGDPISSQYLASVFEDISKDYLKSLNLWLSAGDIEDPFAEFFVRRNELPQNLFYSNMEKYWHELYVIKSDGILDQFENKSIQTKILLTGKYLNIFKQCTENAPIDSLPAYLLKMPQSPQIESLFAPDLALLVTQFYDRANYLLLKLLFEGFYLKEILQSLHQTFLMADSSRVDTFLDRKLHELSRGKTGSSIVAPTIAFNDMVLSKKDEWNALGLDIEGTEAQISIPGILQQFESFSIDSKSFYDIAEEILEIKSFDAEKLIPAHENASVAIRKIVTQSLQKRPELTETDRLAPAESFEDAIIAGVNIDIRLPFPLNLILKENFLFEYQLMFKFQMMLKYTAKFIDHIWQSASSSIAWRSKSHLKSVQKLILRCQILVSRMKSFINAIEDHVALSIVDTNYSILQTQLQKCLEWTRNGIANTNAPHVSSSNFLSEDTQFLMSHGSNNNDVFDEKISKTHSRKAMGMNSEKELAVNGVIPLGEHLGLFLSNSLRDLMITDGNLLQHIRKLLNEIVDYSSTVSRLKKSLILMNADLLQNYSQRFPDKFGTIEISEVIVEQRVARLNEVMTWNWSRFNNSLSEFTQELQRAGAENPAMQSLAEKLALI</sequence>
<evidence type="ECO:0000313" key="9">
    <source>
        <dbReference type="Proteomes" id="UP001338582"/>
    </source>
</evidence>
<dbReference type="Pfam" id="PF17681">
    <property type="entry name" value="GCP_N_terminal"/>
    <property type="match status" value="1"/>
</dbReference>
<feature type="domain" description="Gamma tubulin complex component C-terminal" evidence="6">
    <location>
        <begin position="567"/>
        <end position="870"/>
    </location>
</feature>
<dbReference type="GO" id="GO:0005874">
    <property type="term" value="C:microtubule"/>
    <property type="evidence" value="ECO:0007669"/>
    <property type="project" value="UniProtKB-KW"/>
</dbReference>
<evidence type="ECO:0000313" key="8">
    <source>
        <dbReference type="EMBL" id="WPK24944.1"/>
    </source>
</evidence>
<dbReference type="InterPro" id="IPR042241">
    <property type="entry name" value="GCP_C_sf"/>
</dbReference>
<dbReference type="GO" id="GO:0005816">
    <property type="term" value="C:spindle pole body"/>
    <property type="evidence" value="ECO:0007669"/>
    <property type="project" value="UniProtKB-ARBA"/>
</dbReference>
<dbReference type="PANTHER" id="PTHR19302">
    <property type="entry name" value="GAMMA TUBULIN COMPLEX PROTEIN"/>
    <property type="match status" value="1"/>
</dbReference>
<dbReference type="Pfam" id="PF04130">
    <property type="entry name" value="GCP_C_terminal"/>
    <property type="match status" value="1"/>
</dbReference>
<dbReference type="PANTHER" id="PTHR19302:SF33">
    <property type="entry name" value="GAMMA-TUBULIN COMPLEX COMPONENT 5"/>
    <property type="match status" value="1"/>
</dbReference>
<dbReference type="KEGG" id="asau:88173308"/>
<feature type="domain" description="Gamma tubulin complex component protein N-terminal" evidence="7">
    <location>
        <begin position="57"/>
        <end position="417"/>
    </location>
</feature>
<gene>
    <name evidence="8" type="ORF">PUMCH_002243</name>
</gene>
<comment type="similarity">
    <text evidence="1 5">Belongs to the TUBGCP family.</text>
</comment>
<proteinExistence type="inferred from homology"/>
<dbReference type="GO" id="GO:0000922">
    <property type="term" value="C:spindle pole"/>
    <property type="evidence" value="ECO:0007669"/>
    <property type="project" value="InterPro"/>
</dbReference>
<dbReference type="GO" id="GO:0031122">
    <property type="term" value="P:cytoplasmic microtubule organization"/>
    <property type="evidence" value="ECO:0007669"/>
    <property type="project" value="TreeGrafter"/>
</dbReference>
<accession>A0AAX4H930</accession>
<dbReference type="GO" id="GO:0051321">
    <property type="term" value="P:meiotic cell cycle"/>
    <property type="evidence" value="ECO:0007669"/>
    <property type="project" value="TreeGrafter"/>
</dbReference>
<evidence type="ECO:0000256" key="5">
    <source>
        <dbReference type="RuleBase" id="RU363050"/>
    </source>
</evidence>
<dbReference type="AlphaFoldDB" id="A0AAX4H930"/>
<evidence type="ECO:0000256" key="1">
    <source>
        <dbReference type="ARBA" id="ARBA00010337"/>
    </source>
</evidence>
<dbReference type="GO" id="GO:0000930">
    <property type="term" value="C:gamma-tubulin complex"/>
    <property type="evidence" value="ECO:0007669"/>
    <property type="project" value="TreeGrafter"/>
</dbReference>
<organism evidence="8 9">
    <name type="scientific">Australozyma saopauloensis</name>
    <dbReference type="NCBI Taxonomy" id="291208"/>
    <lineage>
        <taxon>Eukaryota</taxon>
        <taxon>Fungi</taxon>
        <taxon>Dikarya</taxon>
        <taxon>Ascomycota</taxon>
        <taxon>Saccharomycotina</taxon>
        <taxon>Pichiomycetes</taxon>
        <taxon>Metschnikowiaceae</taxon>
        <taxon>Australozyma</taxon>
    </lineage>
</organism>
<keyword evidence="4 5" id="KW-0206">Cytoskeleton</keyword>
<comment type="subcellular location">
    <subcellularLocation>
        <location evidence="5">Cytoplasm</location>
        <location evidence="5">Cytoskeleton</location>
        <location evidence="5">Microtubule organizing center</location>
    </subcellularLocation>
</comment>
<dbReference type="GO" id="GO:0051225">
    <property type="term" value="P:spindle assembly"/>
    <property type="evidence" value="ECO:0007669"/>
    <property type="project" value="TreeGrafter"/>
</dbReference>
<evidence type="ECO:0000256" key="3">
    <source>
        <dbReference type="ARBA" id="ARBA00022701"/>
    </source>
</evidence>
<dbReference type="EMBL" id="CP138896">
    <property type="protein sequence ID" value="WPK24944.1"/>
    <property type="molecule type" value="Genomic_DNA"/>
</dbReference>
<dbReference type="Proteomes" id="UP001338582">
    <property type="component" value="Chromosome 3"/>
</dbReference>
<dbReference type="GO" id="GO:0043015">
    <property type="term" value="F:gamma-tubulin binding"/>
    <property type="evidence" value="ECO:0007669"/>
    <property type="project" value="InterPro"/>
</dbReference>
<dbReference type="RefSeq" id="XP_062877327.1">
    <property type="nucleotide sequence ID" value="XM_063021257.1"/>
</dbReference>
<dbReference type="InterPro" id="IPR040457">
    <property type="entry name" value="GCP_C"/>
</dbReference>
<protein>
    <recommendedName>
        <fullName evidence="5">Spindle pole body component</fullName>
    </recommendedName>
</protein>
<evidence type="ECO:0000256" key="2">
    <source>
        <dbReference type="ARBA" id="ARBA00022490"/>
    </source>
</evidence>
<name>A0AAX4H930_9ASCO</name>
<dbReference type="InterPro" id="IPR007259">
    <property type="entry name" value="GCP"/>
</dbReference>
<evidence type="ECO:0000259" key="6">
    <source>
        <dbReference type="Pfam" id="PF04130"/>
    </source>
</evidence>
<keyword evidence="3 5" id="KW-0493">Microtubule</keyword>
<dbReference type="InterPro" id="IPR041470">
    <property type="entry name" value="GCP_N"/>
</dbReference>
<keyword evidence="2 5" id="KW-0963">Cytoplasm</keyword>
<evidence type="ECO:0000259" key="7">
    <source>
        <dbReference type="Pfam" id="PF17681"/>
    </source>
</evidence>
<dbReference type="Gene3D" id="1.20.120.1900">
    <property type="entry name" value="Gamma-tubulin complex, C-terminal domain"/>
    <property type="match status" value="1"/>
</dbReference>
<keyword evidence="9" id="KW-1185">Reference proteome</keyword>